<name>A0A087UGV8_STEMI</name>
<gene>
    <name evidence="2" type="ORF">X975_22262</name>
</gene>
<dbReference type="GO" id="GO:0016787">
    <property type="term" value="F:hydrolase activity"/>
    <property type="evidence" value="ECO:0007669"/>
    <property type="project" value="InterPro"/>
</dbReference>
<dbReference type="Gene3D" id="3.40.570.10">
    <property type="entry name" value="Extracellular Endonuclease, subunit A"/>
    <property type="match status" value="1"/>
</dbReference>
<proteinExistence type="predicted"/>
<dbReference type="GO" id="GO:0046872">
    <property type="term" value="F:metal ion binding"/>
    <property type="evidence" value="ECO:0007669"/>
    <property type="project" value="InterPro"/>
</dbReference>
<organism evidence="2 3">
    <name type="scientific">Stegodyphus mimosarum</name>
    <name type="common">African social velvet spider</name>
    <dbReference type="NCBI Taxonomy" id="407821"/>
    <lineage>
        <taxon>Eukaryota</taxon>
        <taxon>Metazoa</taxon>
        <taxon>Ecdysozoa</taxon>
        <taxon>Arthropoda</taxon>
        <taxon>Chelicerata</taxon>
        <taxon>Arachnida</taxon>
        <taxon>Araneae</taxon>
        <taxon>Araneomorphae</taxon>
        <taxon>Entelegynae</taxon>
        <taxon>Eresoidea</taxon>
        <taxon>Eresidae</taxon>
        <taxon>Stegodyphus</taxon>
    </lineage>
</organism>
<sequence>MWTAFTLRAQKNVGKFDDICWIGDARIPIDDAPQCTDYDAFIIKEQYILQRPLYPPDFSSASGREQATFVTNSIPKSMNHSKILEEKLNQILSEWVREQNHLNVVMGPAFDIQATGIRPSREHIMNKTGPVVIPTHIFIVASWCLDRTVSLEDCDPSALDVHSFLLPNHPYPQNCESATRVLEKNVARVIDVENLAGLSFYTGLPIYDAIRLRTMMPQRSIS</sequence>
<dbReference type="EMBL" id="KK119736">
    <property type="protein sequence ID" value="KFM76597.1"/>
    <property type="molecule type" value="Genomic_DNA"/>
</dbReference>
<reference evidence="2 3" key="1">
    <citation type="submission" date="2013-11" db="EMBL/GenBank/DDBJ databases">
        <title>Genome sequencing of Stegodyphus mimosarum.</title>
        <authorList>
            <person name="Bechsgaard J."/>
        </authorList>
    </citation>
    <scope>NUCLEOTIDE SEQUENCE [LARGE SCALE GENOMIC DNA]</scope>
</reference>
<dbReference type="Proteomes" id="UP000054359">
    <property type="component" value="Unassembled WGS sequence"/>
</dbReference>
<dbReference type="OrthoDB" id="6436023at2759"/>
<dbReference type="SUPFAM" id="SSF54060">
    <property type="entry name" value="His-Me finger endonucleases"/>
    <property type="match status" value="1"/>
</dbReference>
<dbReference type="GO" id="GO:0003676">
    <property type="term" value="F:nucleic acid binding"/>
    <property type="evidence" value="ECO:0007669"/>
    <property type="project" value="InterPro"/>
</dbReference>
<dbReference type="InterPro" id="IPR020821">
    <property type="entry name" value="ENPP1-3/EXOG-like_nuc-like"/>
</dbReference>
<evidence type="ECO:0000313" key="2">
    <source>
        <dbReference type="EMBL" id="KFM76597.1"/>
    </source>
</evidence>
<keyword evidence="3" id="KW-1185">Reference proteome</keyword>
<dbReference type="OMA" id="DICWIGD"/>
<dbReference type="InterPro" id="IPR044929">
    <property type="entry name" value="DNA/RNA_non-sp_Endonuclease_sf"/>
</dbReference>
<feature type="non-terminal residue" evidence="2">
    <location>
        <position position="222"/>
    </location>
</feature>
<dbReference type="SMART" id="SM00477">
    <property type="entry name" value="NUC"/>
    <property type="match status" value="1"/>
</dbReference>
<protein>
    <submittedName>
        <fullName evidence="2">Ectonucleotide pyrophosphatase/phosphodiesterase family member 3</fullName>
    </submittedName>
</protein>
<evidence type="ECO:0000313" key="3">
    <source>
        <dbReference type="Proteomes" id="UP000054359"/>
    </source>
</evidence>
<dbReference type="AlphaFoldDB" id="A0A087UGV8"/>
<feature type="domain" description="ENPP1-3/EXOG-like endonuclease/phosphodiesterase" evidence="1">
    <location>
        <begin position="1"/>
        <end position="207"/>
    </location>
</feature>
<dbReference type="STRING" id="407821.A0A087UGV8"/>
<dbReference type="Pfam" id="PF01223">
    <property type="entry name" value="Endonuclease_NS"/>
    <property type="match status" value="1"/>
</dbReference>
<dbReference type="InterPro" id="IPR001604">
    <property type="entry name" value="Endo_G_ENPP1-like_dom"/>
</dbReference>
<dbReference type="InterPro" id="IPR044925">
    <property type="entry name" value="His-Me_finger_sf"/>
</dbReference>
<accession>A0A087UGV8</accession>
<evidence type="ECO:0000259" key="1">
    <source>
        <dbReference type="SMART" id="SM00477"/>
    </source>
</evidence>